<dbReference type="STRING" id="83449.BON30_04250"/>
<evidence type="ECO:0000313" key="1">
    <source>
        <dbReference type="EMBL" id="OJH42417.1"/>
    </source>
</evidence>
<dbReference type="AlphaFoldDB" id="A0A1L9BJI4"/>
<keyword evidence="2" id="KW-1185">Reference proteome</keyword>
<gene>
    <name evidence="1" type="ORF">BON30_04250</name>
</gene>
<comment type="caution">
    <text evidence="1">The sequence shown here is derived from an EMBL/GenBank/DDBJ whole genome shotgun (WGS) entry which is preliminary data.</text>
</comment>
<sequence length="132" mass="15342">MRRAGFFRELPHGLPEDPSLVESRGGLPEEDRERAAAYLRKGAVFSASGGMFKDWFTGEQVIAHHTQTDGVWMWPADLPHYVERHATALPEELLQRMRDLEWKCPVLTRQELIALSEEFFEFMRKNKKKNKG</sequence>
<reference evidence="1 2" key="2">
    <citation type="submission" date="2016-12" db="EMBL/GenBank/DDBJ databases">
        <title>Draft Genome Sequence of Cystobacter ferrugineus Strain Cbfe23.</title>
        <authorList>
            <person name="Akbar S."/>
            <person name="Dowd S.E."/>
            <person name="Stevens D.C."/>
        </authorList>
    </citation>
    <scope>NUCLEOTIDE SEQUENCE [LARGE SCALE GENOMIC DNA]</scope>
    <source>
        <strain evidence="1 2">Cbfe23</strain>
    </source>
</reference>
<accession>A0A1L9BJI4</accession>
<dbReference type="EMBL" id="MPIN01000001">
    <property type="protein sequence ID" value="OJH42417.1"/>
    <property type="molecule type" value="Genomic_DNA"/>
</dbReference>
<name>A0A1L9BJI4_9BACT</name>
<dbReference type="Proteomes" id="UP000182229">
    <property type="component" value="Unassembled WGS sequence"/>
</dbReference>
<protein>
    <submittedName>
        <fullName evidence="1">Uncharacterized protein</fullName>
    </submittedName>
</protein>
<reference evidence="2" key="1">
    <citation type="submission" date="2016-11" db="EMBL/GenBank/DDBJ databases">
        <authorList>
            <person name="Shukria A."/>
            <person name="Stevens D.C."/>
        </authorList>
    </citation>
    <scope>NUCLEOTIDE SEQUENCE [LARGE SCALE GENOMIC DNA]</scope>
    <source>
        <strain evidence="2">Cbfe23</strain>
    </source>
</reference>
<organism evidence="1 2">
    <name type="scientific">Cystobacter ferrugineus</name>
    <dbReference type="NCBI Taxonomy" id="83449"/>
    <lineage>
        <taxon>Bacteria</taxon>
        <taxon>Pseudomonadati</taxon>
        <taxon>Myxococcota</taxon>
        <taxon>Myxococcia</taxon>
        <taxon>Myxococcales</taxon>
        <taxon>Cystobacterineae</taxon>
        <taxon>Archangiaceae</taxon>
        <taxon>Cystobacter</taxon>
    </lineage>
</organism>
<evidence type="ECO:0000313" key="2">
    <source>
        <dbReference type="Proteomes" id="UP000182229"/>
    </source>
</evidence>
<proteinExistence type="predicted"/>